<name>A0A6A7C5L5_9PEZI</name>
<dbReference type="OrthoDB" id="308690at2759"/>
<dbReference type="PANTHER" id="PTHR16220:SF0">
    <property type="entry name" value="WD REPEAT-CONTAINING PROTEIN WRAP73"/>
    <property type="match status" value="1"/>
</dbReference>
<keyword evidence="3" id="KW-1185">Reference proteome</keyword>
<dbReference type="GO" id="GO:0005815">
    <property type="term" value="C:microtubule organizing center"/>
    <property type="evidence" value="ECO:0007669"/>
    <property type="project" value="TreeGrafter"/>
</dbReference>
<protein>
    <recommendedName>
        <fullName evidence="4">WD40 repeat-like protein</fullName>
    </recommendedName>
</protein>
<dbReference type="SUPFAM" id="SSF82171">
    <property type="entry name" value="DPP6 N-terminal domain-like"/>
    <property type="match status" value="1"/>
</dbReference>
<sequence>MATRCDGAHATPSPCGRLVACLPAAHRVRVCLTSSTCEASEYTTKLPLREVSALRWSPEATLLAIVGGNLVEVIDIDDSHHRIRLDNGSGRLGAIRSAEFVAEESLLTVWEFGRAMIWDLITGKGTELGDLKTPTSYALREGKTLAAILRHDVLNVWDLKGNCIATGKVSGDPQGLSYCPGGRWIAVTCPQYCETSLQIFSGDGHRYKGISNDEGSKRHAIGVKEILWAPDWRFIVLVQGGDGVAMLNTRTFAVEAVFDAEHGLESEGVKVFQETISSSGQRSYASVSKPFMPPRLEAVAKTGVVGFSADGAYLSFRPPEMASSIFIFDVDSRTMQSVIIQHSAIKRMTWHPNPAAALLMIDCGEGVAHLYNAKAPHETPRTVNVTDEAVTANLAWVDNAIFCVSKSAFWVYQLEGQSHMPASATTMQDQEEDSLMDMLLAGKSEEKSYTERVDYEVNNGEDGSQMMDDTFRNMKQEEGKDPLDDSEIF</sequence>
<proteinExistence type="predicted"/>
<dbReference type="GO" id="GO:1990811">
    <property type="term" value="C:MWP complex"/>
    <property type="evidence" value="ECO:0007669"/>
    <property type="project" value="TreeGrafter"/>
</dbReference>
<dbReference type="PANTHER" id="PTHR16220">
    <property type="entry name" value="WD REPEAT PROTEIN 8-RELATED"/>
    <property type="match status" value="1"/>
</dbReference>
<dbReference type="GO" id="GO:1990810">
    <property type="term" value="P:microtubule anchoring at mitotic spindle pole body"/>
    <property type="evidence" value="ECO:0007669"/>
    <property type="project" value="TreeGrafter"/>
</dbReference>
<reference evidence="2" key="1">
    <citation type="journal article" date="2020" name="Stud. Mycol.">
        <title>101 Dothideomycetes genomes: a test case for predicting lifestyles and emergence of pathogens.</title>
        <authorList>
            <person name="Haridas S."/>
            <person name="Albert R."/>
            <person name="Binder M."/>
            <person name="Bloem J."/>
            <person name="Labutti K."/>
            <person name="Salamov A."/>
            <person name="Andreopoulos B."/>
            <person name="Baker S."/>
            <person name="Barry K."/>
            <person name="Bills G."/>
            <person name="Bluhm B."/>
            <person name="Cannon C."/>
            <person name="Castanera R."/>
            <person name="Culley D."/>
            <person name="Daum C."/>
            <person name="Ezra D."/>
            <person name="Gonzalez J."/>
            <person name="Henrissat B."/>
            <person name="Kuo A."/>
            <person name="Liang C."/>
            <person name="Lipzen A."/>
            <person name="Lutzoni F."/>
            <person name="Magnuson J."/>
            <person name="Mondo S."/>
            <person name="Nolan M."/>
            <person name="Ohm R."/>
            <person name="Pangilinan J."/>
            <person name="Park H.-J."/>
            <person name="Ramirez L."/>
            <person name="Alfaro M."/>
            <person name="Sun H."/>
            <person name="Tritt A."/>
            <person name="Yoshinaga Y."/>
            <person name="Zwiers L.-H."/>
            <person name="Turgeon B."/>
            <person name="Goodwin S."/>
            <person name="Spatafora J."/>
            <person name="Crous P."/>
            <person name="Grigoriev I."/>
        </authorList>
    </citation>
    <scope>NUCLEOTIDE SEQUENCE</scope>
    <source>
        <strain evidence="2">CBS 480.64</strain>
    </source>
</reference>
<dbReference type="AlphaFoldDB" id="A0A6A7C5L5"/>
<dbReference type="EMBL" id="MU005963">
    <property type="protein sequence ID" value="KAF2862886.1"/>
    <property type="molecule type" value="Genomic_DNA"/>
</dbReference>
<gene>
    <name evidence="2" type="ORF">K470DRAFT_242165</name>
</gene>
<evidence type="ECO:0000313" key="2">
    <source>
        <dbReference type="EMBL" id="KAF2862886.1"/>
    </source>
</evidence>
<feature type="region of interest" description="Disordered" evidence="1">
    <location>
        <begin position="450"/>
        <end position="489"/>
    </location>
</feature>
<organism evidence="2 3">
    <name type="scientific">Piedraia hortae CBS 480.64</name>
    <dbReference type="NCBI Taxonomy" id="1314780"/>
    <lineage>
        <taxon>Eukaryota</taxon>
        <taxon>Fungi</taxon>
        <taxon>Dikarya</taxon>
        <taxon>Ascomycota</taxon>
        <taxon>Pezizomycotina</taxon>
        <taxon>Dothideomycetes</taxon>
        <taxon>Dothideomycetidae</taxon>
        <taxon>Capnodiales</taxon>
        <taxon>Piedraiaceae</taxon>
        <taxon>Piedraia</taxon>
    </lineage>
</organism>
<dbReference type="Proteomes" id="UP000799421">
    <property type="component" value="Unassembled WGS sequence"/>
</dbReference>
<feature type="compositionally biased region" description="Basic and acidic residues" evidence="1">
    <location>
        <begin position="469"/>
        <end position="483"/>
    </location>
</feature>
<dbReference type="InterPro" id="IPR015943">
    <property type="entry name" value="WD40/YVTN_repeat-like_dom_sf"/>
</dbReference>
<evidence type="ECO:0000313" key="3">
    <source>
        <dbReference type="Proteomes" id="UP000799421"/>
    </source>
</evidence>
<evidence type="ECO:0008006" key="4">
    <source>
        <dbReference type="Google" id="ProtNLM"/>
    </source>
</evidence>
<dbReference type="InterPro" id="IPR052778">
    <property type="entry name" value="Centrosome-WD_assoc"/>
</dbReference>
<dbReference type="Gene3D" id="2.130.10.10">
    <property type="entry name" value="YVTN repeat-like/Quinoprotein amine dehydrogenase"/>
    <property type="match status" value="1"/>
</dbReference>
<accession>A0A6A7C5L5</accession>
<evidence type="ECO:0000256" key="1">
    <source>
        <dbReference type="SAM" id="MobiDB-lite"/>
    </source>
</evidence>